<feature type="domain" description="TRAF1-6 MATH" evidence="1">
    <location>
        <begin position="52"/>
        <end position="166"/>
    </location>
</feature>
<dbReference type="InterPro" id="IPR008974">
    <property type="entry name" value="TRAF-like"/>
</dbReference>
<dbReference type="AlphaFoldDB" id="V5IDQ0"/>
<accession>V5IDQ0</accession>
<protein>
    <submittedName>
        <fullName evidence="2">Putative tumor necrosis factor receptor</fullName>
    </submittedName>
</protein>
<keyword evidence="2" id="KW-0675">Receptor</keyword>
<evidence type="ECO:0000259" key="1">
    <source>
        <dbReference type="Pfam" id="PF21355"/>
    </source>
</evidence>
<evidence type="ECO:0000313" key="2">
    <source>
        <dbReference type="EMBL" id="JAB72916.1"/>
    </source>
</evidence>
<name>V5IDQ0_IXORI</name>
<sequence length="173" mass="20021">TSELFRASNTLFAAIAEVSRSARYSGSVTVHWYLEHWRDLKKHARDEGLVLSESHAQLTYGYAVSQQLEVRKIDEQLLVFSFLRIHCGPYDAELDWPFCKVYVVGIIHPKESWRVINREVNPIREPKEDNPTFKRPKKGTNVGYGGFLANVVNLEEAGYIEHDVLHMYLQIMQ</sequence>
<organism evidence="2">
    <name type="scientific">Ixodes ricinus</name>
    <name type="common">Common tick</name>
    <name type="synonym">Acarus ricinus</name>
    <dbReference type="NCBI Taxonomy" id="34613"/>
    <lineage>
        <taxon>Eukaryota</taxon>
        <taxon>Metazoa</taxon>
        <taxon>Ecdysozoa</taxon>
        <taxon>Arthropoda</taxon>
        <taxon>Chelicerata</taxon>
        <taxon>Arachnida</taxon>
        <taxon>Acari</taxon>
        <taxon>Parasitiformes</taxon>
        <taxon>Ixodida</taxon>
        <taxon>Ixodoidea</taxon>
        <taxon>Ixodidae</taxon>
        <taxon>Ixodinae</taxon>
        <taxon>Ixodes</taxon>
    </lineage>
</organism>
<dbReference type="Gene3D" id="2.60.210.10">
    <property type="entry name" value="Apoptosis, Tumor Necrosis Factor Receptor Associated Protein 2, Chain A"/>
    <property type="match status" value="1"/>
</dbReference>
<dbReference type="EMBL" id="GANP01011552">
    <property type="protein sequence ID" value="JAB72916.1"/>
    <property type="molecule type" value="mRNA"/>
</dbReference>
<dbReference type="InterPro" id="IPR049342">
    <property type="entry name" value="TRAF1-6_MATH_dom"/>
</dbReference>
<dbReference type="Pfam" id="PF21355">
    <property type="entry name" value="TRAF-mep_MATH"/>
    <property type="match status" value="1"/>
</dbReference>
<feature type="non-terminal residue" evidence="2">
    <location>
        <position position="1"/>
    </location>
</feature>
<proteinExistence type="evidence at transcript level"/>
<reference evidence="2" key="1">
    <citation type="journal article" date="2015" name="Sci. Rep.">
        <title>Tissue- and time-dependent transcription in Ixodes ricinus salivary glands and midguts when blood feeding on the vertebrate host.</title>
        <authorList>
            <person name="Kotsyfakis M."/>
            <person name="Schwarz A."/>
            <person name="Erhart J."/>
            <person name="Ribeiro J.M."/>
        </authorList>
    </citation>
    <scope>NUCLEOTIDE SEQUENCE</scope>
    <source>
        <tissue evidence="2">Salivary gland and midgut</tissue>
    </source>
</reference>